<evidence type="ECO:0000313" key="3">
    <source>
        <dbReference type="Proteomes" id="UP000320762"/>
    </source>
</evidence>
<feature type="region of interest" description="Disordered" evidence="1">
    <location>
        <begin position="269"/>
        <end position="356"/>
    </location>
</feature>
<keyword evidence="3" id="KW-1185">Reference proteome</keyword>
<evidence type="ECO:0000313" key="2">
    <source>
        <dbReference type="EMBL" id="TRM62450.1"/>
    </source>
</evidence>
<evidence type="ECO:0000256" key="1">
    <source>
        <dbReference type="SAM" id="MobiDB-lite"/>
    </source>
</evidence>
<proteinExistence type="predicted"/>
<dbReference type="AlphaFoldDB" id="A0A550CCA7"/>
<sequence>MPPFPLVPEHVLEQVHAFMQPSPDGYKSYEHERGRIRAQELIVIDTFIPFVDKFALPEHVTDELRTYLETARSQRDTFASFVEAVGILEESLIGPHFLGDYWIDLSMAEKYLLADVLLESKRVPQDCVEEFEELKAQLYITIQLDRELGQDGLGDRAHECGEVDSADMVVLMRMEAEELATALGMRVAEIYQEGGMDVGSISPSLEMPWMTLRVSAPASYVREVRVHGAPPDKEQQEKIERLVSRMHTWQMVLPHALEGVLAEYCESEAMDGEFDSDDEEEEEKEGFDSHEQDEDDVEEPESSDDEESDDDADDEDEDDEDDIAEEPDSDEDEDLDSGVGTEEGSDEEVEKVEDLL</sequence>
<feature type="compositionally biased region" description="Acidic residues" evidence="1">
    <location>
        <begin position="269"/>
        <end position="336"/>
    </location>
</feature>
<dbReference type="OrthoDB" id="10298448at2759"/>
<reference evidence="2 3" key="1">
    <citation type="journal article" date="2019" name="New Phytol.">
        <title>Comparative genomics reveals unique wood-decay strategies and fruiting body development in the Schizophyllaceae.</title>
        <authorList>
            <person name="Almasi E."/>
            <person name="Sahu N."/>
            <person name="Krizsan K."/>
            <person name="Balint B."/>
            <person name="Kovacs G.M."/>
            <person name="Kiss B."/>
            <person name="Cseklye J."/>
            <person name="Drula E."/>
            <person name="Henrissat B."/>
            <person name="Nagy I."/>
            <person name="Chovatia M."/>
            <person name="Adam C."/>
            <person name="LaButti K."/>
            <person name="Lipzen A."/>
            <person name="Riley R."/>
            <person name="Grigoriev I.V."/>
            <person name="Nagy L.G."/>
        </authorList>
    </citation>
    <scope>NUCLEOTIDE SEQUENCE [LARGE SCALE GENOMIC DNA]</scope>
    <source>
        <strain evidence="2 3">NL-1724</strain>
    </source>
</reference>
<accession>A0A550CCA7</accession>
<dbReference type="Proteomes" id="UP000320762">
    <property type="component" value="Unassembled WGS sequence"/>
</dbReference>
<feature type="compositionally biased region" description="Acidic residues" evidence="1">
    <location>
        <begin position="343"/>
        <end position="356"/>
    </location>
</feature>
<organism evidence="2 3">
    <name type="scientific">Schizophyllum amplum</name>
    <dbReference type="NCBI Taxonomy" id="97359"/>
    <lineage>
        <taxon>Eukaryota</taxon>
        <taxon>Fungi</taxon>
        <taxon>Dikarya</taxon>
        <taxon>Basidiomycota</taxon>
        <taxon>Agaricomycotina</taxon>
        <taxon>Agaricomycetes</taxon>
        <taxon>Agaricomycetidae</taxon>
        <taxon>Agaricales</taxon>
        <taxon>Schizophyllaceae</taxon>
        <taxon>Schizophyllum</taxon>
    </lineage>
</organism>
<name>A0A550CCA7_9AGAR</name>
<protein>
    <submittedName>
        <fullName evidence="2">Uncharacterized protein</fullName>
    </submittedName>
</protein>
<comment type="caution">
    <text evidence="2">The sequence shown here is derived from an EMBL/GenBank/DDBJ whole genome shotgun (WGS) entry which is preliminary data.</text>
</comment>
<gene>
    <name evidence="2" type="ORF">BD626DRAFT_499253</name>
</gene>
<dbReference type="EMBL" id="VDMD01000013">
    <property type="protein sequence ID" value="TRM62450.1"/>
    <property type="molecule type" value="Genomic_DNA"/>
</dbReference>